<evidence type="ECO:0000313" key="3">
    <source>
        <dbReference type="Proteomes" id="UP000023482"/>
    </source>
</evidence>
<gene>
    <name evidence="2" type="ORF">HMPREF0636_0492</name>
</gene>
<dbReference type="Proteomes" id="UP000023482">
    <property type="component" value="Unassembled WGS sequence"/>
</dbReference>
<dbReference type="PATRIC" id="fig|887901.3.peg.1499"/>
<dbReference type="InterPro" id="IPR027417">
    <property type="entry name" value="P-loop_NTPase"/>
</dbReference>
<dbReference type="AlphaFoldDB" id="Z4WPK1"/>
<sequence>MDYLHRTHTYLLRHGRTGLQRRLMDEINWEERIIGIKGSRGVGKTTFLLDYARRHFAPTSPECLYINLNQFSFTVHSLVDFAGEFVRSGGRTLLLDQVFKYPNWNEEFKQCYHLYPTLQIVFTASAVMNLNEEDPELAAIASVYHLAGFSLREFIHLDNGIVLPTLTLDDIMTRTSEVVTEITRSVNPALWMDRYLEYGYYPFHLEPRLYSENLLKTLNMTLEVDLLFIKQLEQRLLHKLRKLIYLIAQQPPLSMLNVSQLAGEIETSRTTVMNYIRYLSDARVLRPVFKVDDTDSKKPAMIYLGNPNLHNVLAEGTLDRSELLRTFVFNQLSKGHEFRIASRSSLALFEIDGKYPLQIEAELSGRYRSDRYYVLEYGDLSRDKTIPIWLFGFLY</sequence>
<dbReference type="RefSeq" id="WP_044169460.1">
    <property type="nucleotide sequence ID" value="NZ_JDFF01000024.1"/>
</dbReference>
<dbReference type="Pfam" id="PF13173">
    <property type="entry name" value="AAA_14"/>
    <property type="match status" value="1"/>
</dbReference>
<accession>Z4WPK1</accession>
<keyword evidence="3" id="KW-1185">Reference proteome</keyword>
<comment type="caution">
    <text evidence="2">The sequence shown here is derived from an EMBL/GenBank/DDBJ whole genome shotgun (WGS) entry which is preliminary data.</text>
</comment>
<name>Z4WPK1_9PORP</name>
<dbReference type="EMBL" id="JDFF01000024">
    <property type="protein sequence ID" value="EWC91516.1"/>
    <property type="molecule type" value="Genomic_DNA"/>
</dbReference>
<dbReference type="PANTHER" id="PTHR42990">
    <property type="entry name" value="ATPASE"/>
    <property type="match status" value="1"/>
</dbReference>
<dbReference type="InterPro" id="IPR041682">
    <property type="entry name" value="AAA_14"/>
</dbReference>
<dbReference type="SUPFAM" id="SSF52540">
    <property type="entry name" value="P-loop containing nucleoside triphosphate hydrolases"/>
    <property type="match status" value="1"/>
</dbReference>
<organism evidence="2 3">
    <name type="scientific">Porphyromonas catoniae ATCC 51270</name>
    <dbReference type="NCBI Taxonomy" id="887901"/>
    <lineage>
        <taxon>Bacteria</taxon>
        <taxon>Pseudomonadati</taxon>
        <taxon>Bacteroidota</taxon>
        <taxon>Bacteroidia</taxon>
        <taxon>Bacteroidales</taxon>
        <taxon>Porphyromonadaceae</taxon>
        <taxon>Porphyromonas</taxon>
    </lineage>
</organism>
<dbReference type="PANTHER" id="PTHR42990:SF1">
    <property type="entry name" value="AAA+ ATPASE DOMAIN-CONTAINING PROTEIN"/>
    <property type="match status" value="1"/>
</dbReference>
<evidence type="ECO:0000313" key="2">
    <source>
        <dbReference type="EMBL" id="EWC91516.1"/>
    </source>
</evidence>
<evidence type="ECO:0000259" key="1">
    <source>
        <dbReference type="Pfam" id="PF13173"/>
    </source>
</evidence>
<reference evidence="2 3" key="1">
    <citation type="submission" date="2014-01" db="EMBL/GenBank/DDBJ databases">
        <authorList>
            <person name="Durkin A.S."/>
            <person name="McCorrison J."/>
            <person name="Torralba M."/>
            <person name="Gillis M."/>
            <person name="Haft D.H."/>
            <person name="Methe B."/>
            <person name="Sutton G."/>
            <person name="Nelson K.E."/>
        </authorList>
    </citation>
    <scope>NUCLEOTIDE SEQUENCE [LARGE SCALE GENOMIC DNA]</scope>
    <source>
        <strain evidence="2 3">ATCC 51270</strain>
    </source>
</reference>
<feature type="domain" description="AAA" evidence="1">
    <location>
        <begin position="31"/>
        <end position="154"/>
    </location>
</feature>
<protein>
    <submittedName>
        <fullName evidence="2">AAA domain protein</fullName>
    </submittedName>
</protein>
<proteinExistence type="predicted"/>